<protein>
    <submittedName>
        <fullName evidence="1">Uncharacterized protein</fullName>
    </submittedName>
</protein>
<organism evidence="1 2">
    <name type="scientific">Thelonectria olida</name>
    <dbReference type="NCBI Taxonomy" id="1576542"/>
    <lineage>
        <taxon>Eukaryota</taxon>
        <taxon>Fungi</taxon>
        <taxon>Dikarya</taxon>
        <taxon>Ascomycota</taxon>
        <taxon>Pezizomycotina</taxon>
        <taxon>Sordariomycetes</taxon>
        <taxon>Hypocreomycetidae</taxon>
        <taxon>Hypocreales</taxon>
        <taxon>Nectriaceae</taxon>
        <taxon>Thelonectria</taxon>
    </lineage>
</organism>
<name>A0A9P9AIC2_9HYPO</name>
<comment type="caution">
    <text evidence="1">The sequence shown here is derived from an EMBL/GenBank/DDBJ whole genome shotgun (WGS) entry which is preliminary data.</text>
</comment>
<proteinExistence type="predicted"/>
<dbReference type="EMBL" id="JAGPYM010000068">
    <property type="protein sequence ID" value="KAH6869649.1"/>
    <property type="molecule type" value="Genomic_DNA"/>
</dbReference>
<keyword evidence="2" id="KW-1185">Reference proteome</keyword>
<reference evidence="1 2" key="1">
    <citation type="journal article" date="2021" name="Nat. Commun.">
        <title>Genetic determinants of endophytism in the Arabidopsis root mycobiome.</title>
        <authorList>
            <person name="Mesny F."/>
            <person name="Miyauchi S."/>
            <person name="Thiergart T."/>
            <person name="Pickel B."/>
            <person name="Atanasova L."/>
            <person name="Karlsson M."/>
            <person name="Huettel B."/>
            <person name="Barry K.W."/>
            <person name="Haridas S."/>
            <person name="Chen C."/>
            <person name="Bauer D."/>
            <person name="Andreopoulos W."/>
            <person name="Pangilinan J."/>
            <person name="LaButti K."/>
            <person name="Riley R."/>
            <person name="Lipzen A."/>
            <person name="Clum A."/>
            <person name="Drula E."/>
            <person name="Henrissat B."/>
            <person name="Kohler A."/>
            <person name="Grigoriev I.V."/>
            <person name="Martin F.M."/>
            <person name="Hacquard S."/>
        </authorList>
    </citation>
    <scope>NUCLEOTIDE SEQUENCE [LARGE SCALE GENOMIC DNA]</scope>
    <source>
        <strain evidence="1 2">MPI-CAGE-CH-0241</strain>
    </source>
</reference>
<dbReference type="AlphaFoldDB" id="A0A9P9AIC2"/>
<sequence>MEKFYIPIKSGFKTWVARYKTRALLIKAEKVSLYISSAYQDNQISWMDYDSWMEELWVAADKGECKLI</sequence>
<evidence type="ECO:0000313" key="2">
    <source>
        <dbReference type="Proteomes" id="UP000777438"/>
    </source>
</evidence>
<gene>
    <name evidence="1" type="ORF">B0T10DRAFT_418271</name>
</gene>
<dbReference type="Proteomes" id="UP000777438">
    <property type="component" value="Unassembled WGS sequence"/>
</dbReference>
<evidence type="ECO:0000313" key="1">
    <source>
        <dbReference type="EMBL" id="KAH6869649.1"/>
    </source>
</evidence>
<accession>A0A9P9AIC2</accession>